<sequence>MHFKVIANSITRHERVSVTACHITSSRDPNSKPQMSVIENFGCMTDSRRPRSRSMFHGYDTGALRFTIDAFLFPHSSSKPEEGLKPRGAQGGRGGGGEMERGSLPAEGSEGNPSEGVVVEVFESEGEPTIWRKDDQDQDLDKKQEEEVEEEEQGGDTGGASRRVAGKVLESIVK</sequence>
<evidence type="ECO:0000313" key="3">
    <source>
        <dbReference type="EMBL" id="KAG9335424.1"/>
    </source>
</evidence>
<reference evidence="3" key="1">
    <citation type="thesis" date="2021" institute="BYU ScholarsArchive" country="Provo, UT, USA">
        <title>Applications of and Algorithms for Genome Assembly and Genomic Analyses with an Emphasis on Marine Teleosts.</title>
        <authorList>
            <person name="Pickett B.D."/>
        </authorList>
    </citation>
    <scope>NUCLEOTIDE SEQUENCE</scope>
    <source>
        <strain evidence="3">HI-2016</strain>
    </source>
</reference>
<feature type="compositionally biased region" description="Basic and acidic residues" evidence="1">
    <location>
        <begin position="130"/>
        <end position="145"/>
    </location>
</feature>
<dbReference type="GO" id="GO:0032190">
    <property type="term" value="F:acrosin binding"/>
    <property type="evidence" value="ECO:0007669"/>
    <property type="project" value="TreeGrafter"/>
</dbReference>
<dbReference type="InterPro" id="IPR042235">
    <property type="entry name" value="ZP-C_dom"/>
</dbReference>
<dbReference type="Pfam" id="PF00100">
    <property type="entry name" value="Zona_pellucida"/>
    <property type="match status" value="1"/>
</dbReference>
<protein>
    <recommendedName>
        <fullName evidence="2">ZP-C domain-containing protein</fullName>
    </recommendedName>
</protein>
<dbReference type="Gene3D" id="2.60.40.4100">
    <property type="entry name" value="Zona pellucida, ZP-C domain"/>
    <property type="match status" value="1"/>
</dbReference>
<dbReference type="EMBL" id="JAFBMS010000120">
    <property type="protein sequence ID" value="KAG9335424.1"/>
    <property type="molecule type" value="Genomic_DNA"/>
</dbReference>
<feature type="region of interest" description="Disordered" evidence="1">
    <location>
        <begin position="76"/>
        <end position="174"/>
    </location>
</feature>
<dbReference type="AlphaFoldDB" id="A0A8T2N609"/>
<evidence type="ECO:0000259" key="2">
    <source>
        <dbReference type="Pfam" id="PF00100"/>
    </source>
</evidence>
<feature type="domain" description="ZP-C" evidence="2">
    <location>
        <begin position="2"/>
        <end position="74"/>
    </location>
</feature>
<evidence type="ECO:0000256" key="1">
    <source>
        <dbReference type="SAM" id="MobiDB-lite"/>
    </source>
</evidence>
<dbReference type="PANTHER" id="PTHR11576">
    <property type="entry name" value="ZONA PELLUCIDA SPERM-BINDING PROTEIN 3"/>
    <property type="match status" value="1"/>
</dbReference>
<comment type="caution">
    <text evidence="3">The sequence shown here is derived from an EMBL/GenBank/DDBJ whole genome shotgun (WGS) entry which is preliminary data.</text>
</comment>
<accession>A0A8T2N609</accession>
<gene>
    <name evidence="3" type="ORF">JZ751_004746</name>
</gene>
<dbReference type="InterPro" id="IPR055355">
    <property type="entry name" value="ZP-C"/>
</dbReference>
<keyword evidence="4" id="KW-1185">Reference proteome</keyword>
<dbReference type="GO" id="GO:0031012">
    <property type="term" value="C:extracellular matrix"/>
    <property type="evidence" value="ECO:0007669"/>
    <property type="project" value="TreeGrafter"/>
</dbReference>
<dbReference type="PANTHER" id="PTHR11576:SF15">
    <property type="entry name" value="ZONA PELLUCIDA SPERM-BINDING PROTEIN 3-LIKE"/>
    <property type="match status" value="1"/>
</dbReference>
<dbReference type="GO" id="GO:2000344">
    <property type="term" value="P:positive regulation of acrosome reaction"/>
    <property type="evidence" value="ECO:0007669"/>
    <property type="project" value="TreeGrafter"/>
</dbReference>
<dbReference type="Proteomes" id="UP000824540">
    <property type="component" value="Unassembled WGS sequence"/>
</dbReference>
<organism evidence="3 4">
    <name type="scientific">Albula glossodonta</name>
    <name type="common">roundjaw bonefish</name>
    <dbReference type="NCBI Taxonomy" id="121402"/>
    <lineage>
        <taxon>Eukaryota</taxon>
        <taxon>Metazoa</taxon>
        <taxon>Chordata</taxon>
        <taxon>Craniata</taxon>
        <taxon>Vertebrata</taxon>
        <taxon>Euteleostomi</taxon>
        <taxon>Actinopterygii</taxon>
        <taxon>Neopterygii</taxon>
        <taxon>Teleostei</taxon>
        <taxon>Albuliformes</taxon>
        <taxon>Albulidae</taxon>
        <taxon>Albula</taxon>
    </lineage>
</organism>
<name>A0A8T2N609_9TELE</name>
<dbReference type="GO" id="GO:0007339">
    <property type="term" value="P:binding of sperm to zona pellucida"/>
    <property type="evidence" value="ECO:0007669"/>
    <property type="project" value="TreeGrafter"/>
</dbReference>
<evidence type="ECO:0000313" key="4">
    <source>
        <dbReference type="Proteomes" id="UP000824540"/>
    </source>
</evidence>
<proteinExistence type="predicted"/>
<dbReference type="GO" id="GO:0035803">
    <property type="term" value="P:egg coat formation"/>
    <property type="evidence" value="ECO:0007669"/>
    <property type="project" value="TreeGrafter"/>
</dbReference>
<dbReference type="OrthoDB" id="8956379at2759"/>